<evidence type="ECO:0000256" key="1">
    <source>
        <dbReference type="ARBA" id="ARBA00007274"/>
    </source>
</evidence>
<dbReference type="SUPFAM" id="SSF51161">
    <property type="entry name" value="Trimeric LpxA-like enzymes"/>
    <property type="match status" value="1"/>
</dbReference>
<evidence type="ECO:0000313" key="5">
    <source>
        <dbReference type="EMBL" id="MFC5461624.1"/>
    </source>
</evidence>
<proteinExistence type="inferred from homology"/>
<accession>A0ABW0L7A1</accession>
<keyword evidence="3" id="KW-0677">Repeat</keyword>
<reference evidence="6" key="1">
    <citation type="journal article" date="2019" name="Int. J. Syst. Evol. Microbiol.">
        <title>The Global Catalogue of Microorganisms (GCM) 10K type strain sequencing project: providing services to taxonomists for standard genome sequencing and annotation.</title>
        <authorList>
            <consortium name="The Broad Institute Genomics Platform"/>
            <consortium name="The Broad Institute Genome Sequencing Center for Infectious Disease"/>
            <person name="Wu L."/>
            <person name="Ma J."/>
        </authorList>
    </citation>
    <scope>NUCLEOTIDE SEQUENCE [LARGE SCALE GENOMIC DNA]</scope>
    <source>
        <strain evidence="6">KACC 12649</strain>
    </source>
</reference>
<dbReference type="Gene3D" id="3.40.50.20">
    <property type="match status" value="1"/>
</dbReference>
<dbReference type="Gene3D" id="2.160.10.10">
    <property type="entry name" value="Hexapeptide repeat proteins"/>
    <property type="match status" value="1"/>
</dbReference>
<dbReference type="InterPro" id="IPR020019">
    <property type="entry name" value="AcTrfase_PglD-like"/>
</dbReference>
<dbReference type="InterPro" id="IPR018357">
    <property type="entry name" value="Hexapep_transf_CS"/>
</dbReference>
<dbReference type="RefSeq" id="WP_379785075.1">
    <property type="nucleotide sequence ID" value="NZ_JBHSMU010000015.1"/>
</dbReference>
<evidence type="ECO:0000256" key="2">
    <source>
        <dbReference type="ARBA" id="ARBA00022679"/>
    </source>
</evidence>
<comment type="similarity">
    <text evidence="1">Belongs to the transferase hexapeptide repeat family.</text>
</comment>
<evidence type="ECO:0000256" key="3">
    <source>
        <dbReference type="ARBA" id="ARBA00022737"/>
    </source>
</evidence>
<dbReference type="InterPro" id="IPR041561">
    <property type="entry name" value="PglD_N"/>
</dbReference>
<sequence>MMSEPGTILALLGASGHGKVVADAALCSGWREVVFFDDAWPAVVMNGPWPVAGNTAALLACLREFDGVAVSIGNAAVRCLKQSELADAGAKLATIIHPRACVSQFARICEGSVVMAGAVVNADASIGKACIINTGATVDHDCRLADGAHISPGAHLAGNVTVGVNSWVGIGATVRQGICIGDGAMVGAGAVVVKPVADRATVVGNPAAPLAKK</sequence>
<keyword evidence="2" id="KW-0808">Transferase</keyword>
<evidence type="ECO:0000259" key="4">
    <source>
        <dbReference type="Pfam" id="PF17836"/>
    </source>
</evidence>
<name>A0ABW0L7A1_9BURK</name>
<dbReference type="PANTHER" id="PTHR43300">
    <property type="entry name" value="ACETYLTRANSFERASE"/>
    <property type="match status" value="1"/>
</dbReference>
<dbReference type="Pfam" id="PF17836">
    <property type="entry name" value="PglD_N"/>
    <property type="match status" value="1"/>
</dbReference>
<keyword evidence="6" id="KW-1185">Reference proteome</keyword>
<protein>
    <submittedName>
        <fullName evidence="5">Acetyltransferase</fullName>
    </submittedName>
</protein>
<gene>
    <name evidence="5" type="ORF">ACFPN5_17585</name>
</gene>
<dbReference type="PROSITE" id="PS00101">
    <property type="entry name" value="HEXAPEP_TRANSFERASES"/>
    <property type="match status" value="1"/>
</dbReference>
<evidence type="ECO:0000313" key="6">
    <source>
        <dbReference type="Proteomes" id="UP001596050"/>
    </source>
</evidence>
<dbReference type="InterPro" id="IPR050179">
    <property type="entry name" value="Trans_hexapeptide_repeat"/>
</dbReference>
<dbReference type="EMBL" id="JBHSMU010000015">
    <property type="protein sequence ID" value="MFC5461624.1"/>
    <property type="molecule type" value="Genomic_DNA"/>
</dbReference>
<dbReference type="Proteomes" id="UP001596050">
    <property type="component" value="Unassembled WGS sequence"/>
</dbReference>
<dbReference type="InterPro" id="IPR011004">
    <property type="entry name" value="Trimer_LpxA-like_sf"/>
</dbReference>
<dbReference type="CDD" id="cd03360">
    <property type="entry name" value="LbH_AT_putative"/>
    <property type="match status" value="1"/>
</dbReference>
<dbReference type="NCBIfam" id="TIGR03570">
    <property type="entry name" value="NeuD_NnaD"/>
    <property type="match status" value="1"/>
</dbReference>
<feature type="domain" description="PglD N-terminal" evidence="4">
    <location>
        <begin position="9"/>
        <end position="78"/>
    </location>
</feature>
<comment type="caution">
    <text evidence="5">The sequence shown here is derived from an EMBL/GenBank/DDBJ whole genome shotgun (WGS) entry which is preliminary data.</text>
</comment>
<dbReference type="PANTHER" id="PTHR43300:SF7">
    <property type="entry name" value="UDP-N-ACETYLBACILLOSAMINE N-ACETYLTRANSFERASE"/>
    <property type="match status" value="1"/>
</dbReference>
<organism evidence="5 6">
    <name type="scientific">Massilia niabensis</name>
    <dbReference type="NCBI Taxonomy" id="544910"/>
    <lineage>
        <taxon>Bacteria</taxon>
        <taxon>Pseudomonadati</taxon>
        <taxon>Pseudomonadota</taxon>
        <taxon>Betaproteobacteria</taxon>
        <taxon>Burkholderiales</taxon>
        <taxon>Oxalobacteraceae</taxon>
        <taxon>Telluria group</taxon>
        <taxon>Massilia</taxon>
    </lineage>
</organism>